<name>A0A0G4IR72_PLABS</name>
<dbReference type="EMBL" id="CDSF01000080">
    <property type="protein sequence ID" value="CEO97765.1"/>
    <property type="molecule type" value="Genomic_DNA"/>
</dbReference>
<accession>A0A0G4IR72</accession>
<proteinExistence type="predicted"/>
<protein>
    <recommendedName>
        <fullName evidence="7">PUM-HD domain-containing protein</fullName>
    </recommendedName>
</protein>
<dbReference type="GO" id="GO:0000447">
    <property type="term" value="P:endonucleolytic cleavage in ITS1 to separate SSU-rRNA from 5.8S rRNA and LSU-rRNA from tricistronic rRNA transcript (SSU-rRNA, 5.8S rRNA, LSU-rRNA)"/>
    <property type="evidence" value="ECO:0007669"/>
    <property type="project" value="TreeGrafter"/>
</dbReference>
<dbReference type="PANTHER" id="PTHR13102:SF0">
    <property type="entry name" value="NUCLEOLAR PROTEIN 9"/>
    <property type="match status" value="1"/>
</dbReference>
<evidence type="ECO:0000256" key="1">
    <source>
        <dbReference type="ARBA" id="ARBA00022737"/>
    </source>
</evidence>
<sequence length="632" mass="68977">MEQLYPISEAEKGPRLDHDTISYYRGLAEMLENAEPDEAPLICDRAIQETTSKEYRLCVNRLGSSALEKAVATCSPALCRNLLSRLHSVFLPLCVDRCASHVIEAVLRRAGDIVGTDEDTSECEIDSRNVPSMTQLIEDSVEIVVPELKTLLENTPASHVVRQLISLTSQHKSMRRCLSSLENAIAALPLAEVAASASGSATLQCLIKALVDRKMQTAVKRIAGVVVGDDTRQFEILINDRCASHLIECLVSSLPESEFQNLFLRSFKGHLHNMSLGASANHVVQRVLASMKDAAQAMMCVRELVDVVPELVQRNRVGVVVALVDLCSRFKIEEKPVLKAVYSAMGIRDPAQDKSLVSKLLSGDVGDAGSRLLQALLRLDDCQSVVDSFLHTEGIADIACSKSGSRALESLLASPLLQARNRNRLVDQLAGEYVRLASNPYGSFCLEKLYLGTDLSRKKIIAGHLRDNYREISGTQHGAVVLAKLKISEFKRDEREWEASQTRGTRAKAAFADILEDDPEFVKTLGIVEASSPGGQDHDGDEAVGKIADQEIEQVWKSESKKTKKAGKKKRRKVDMPGPAPATVEQGATDARLDEVLSAIKATKKSARRSKGSQPDGPETKRAKKQAAVPAA</sequence>
<evidence type="ECO:0008006" key="7">
    <source>
        <dbReference type="Google" id="ProtNLM"/>
    </source>
</evidence>
<dbReference type="STRING" id="37360.A0A0G4IR72"/>
<evidence type="ECO:0000313" key="4">
    <source>
        <dbReference type="EMBL" id="SPQ98311.1"/>
    </source>
</evidence>
<dbReference type="EMBL" id="OVEO01000009">
    <property type="protein sequence ID" value="SPQ98311.1"/>
    <property type="molecule type" value="Genomic_DNA"/>
</dbReference>
<feature type="region of interest" description="Disordered" evidence="2">
    <location>
        <begin position="557"/>
        <end position="632"/>
    </location>
</feature>
<dbReference type="Proteomes" id="UP000039324">
    <property type="component" value="Unassembled WGS sequence"/>
</dbReference>
<dbReference type="SUPFAM" id="SSF48371">
    <property type="entry name" value="ARM repeat"/>
    <property type="match status" value="2"/>
</dbReference>
<dbReference type="GO" id="GO:0000472">
    <property type="term" value="P:endonucleolytic cleavage to generate mature 5'-end of SSU-rRNA from (SSU-rRNA, 5.8S rRNA, LSU-rRNA)"/>
    <property type="evidence" value="ECO:0007669"/>
    <property type="project" value="TreeGrafter"/>
</dbReference>
<geneLocation type="mitochondrion" evidence="4"/>
<gene>
    <name evidence="3" type="ORF">PBRA_005879</name>
    <name evidence="4" type="ORF">PLBR_LOCUS5526</name>
</gene>
<evidence type="ECO:0000313" key="3">
    <source>
        <dbReference type="EMBL" id="CEO97765.1"/>
    </source>
</evidence>
<reference evidence="3 5" key="1">
    <citation type="submission" date="2015-02" db="EMBL/GenBank/DDBJ databases">
        <authorList>
            <person name="Chooi Y.-H."/>
        </authorList>
    </citation>
    <scope>NUCLEOTIDE SEQUENCE [LARGE SCALE GENOMIC DNA]</scope>
    <source>
        <strain evidence="3">E3</strain>
    </source>
</reference>
<feature type="compositionally biased region" description="Basic residues" evidence="2">
    <location>
        <begin position="602"/>
        <end position="611"/>
    </location>
</feature>
<dbReference type="GO" id="GO:0000480">
    <property type="term" value="P:endonucleolytic cleavage in 5'-ETS of tricistronic rRNA transcript (SSU-rRNA, 5.8S rRNA, LSU-rRNA)"/>
    <property type="evidence" value="ECO:0007669"/>
    <property type="project" value="TreeGrafter"/>
</dbReference>
<reference evidence="4 6" key="2">
    <citation type="submission" date="2018-03" db="EMBL/GenBank/DDBJ databases">
        <authorList>
            <person name="Fogelqvist J."/>
        </authorList>
    </citation>
    <scope>NUCLEOTIDE SEQUENCE [LARGE SCALE GENOMIC DNA]</scope>
</reference>
<dbReference type="SMART" id="SM00025">
    <property type="entry name" value="Pumilio"/>
    <property type="match status" value="6"/>
</dbReference>
<dbReference type="GO" id="GO:0003723">
    <property type="term" value="F:RNA binding"/>
    <property type="evidence" value="ECO:0007669"/>
    <property type="project" value="InterPro"/>
</dbReference>
<dbReference type="Pfam" id="PF22493">
    <property type="entry name" value="PUF_NOP9"/>
    <property type="match status" value="2"/>
</dbReference>
<feature type="compositionally biased region" description="Basic residues" evidence="2">
    <location>
        <begin position="562"/>
        <end position="573"/>
    </location>
</feature>
<dbReference type="GO" id="GO:0005730">
    <property type="term" value="C:nucleolus"/>
    <property type="evidence" value="ECO:0007669"/>
    <property type="project" value="TreeGrafter"/>
</dbReference>
<dbReference type="GO" id="GO:0000056">
    <property type="term" value="P:ribosomal small subunit export from nucleus"/>
    <property type="evidence" value="ECO:0007669"/>
    <property type="project" value="TreeGrafter"/>
</dbReference>
<dbReference type="InterPro" id="IPR016024">
    <property type="entry name" value="ARM-type_fold"/>
</dbReference>
<keyword evidence="4" id="KW-0496">Mitochondrion</keyword>
<dbReference type="PANTHER" id="PTHR13102">
    <property type="entry name" value="NUCLEOLAR PROTEIN 9"/>
    <property type="match status" value="1"/>
</dbReference>
<dbReference type="GO" id="GO:0030686">
    <property type="term" value="C:90S preribosome"/>
    <property type="evidence" value="ECO:0007669"/>
    <property type="project" value="TreeGrafter"/>
</dbReference>
<dbReference type="OMA" id="MIGKNRH"/>
<keyword evidence="1" id="KW-0677">Repeat</keyword>
<evidence type="ECO:0000313" key="5">
    <source>
        <dbReference type="Proteomes" id="UP000039324"/>
    </source>
</evidence>
<dbReference type="GO" id="GO:0030688">
    <property type="term" value="C:preribosome, small subunit precursor"/>
    <property type="evidence" value="ECO:0007669"/>
    <property type="project" value="TreeGrafter"/>
</dbReference>
<evidence type="ECO:0000313" key="6">
    <source>
        <dbReference type="Proteomes" id="UP000290189"/>
    </source>
</evidence>
<evidence type="ECO:0000256" key="2">
    <source>
        <dbReference type="SAM" id="MobiDB-lite"/>
    </source>
</evidence>
<dbReference type="Proteomes" id="UP000290189">
    <property type="component" value="Unassembled WGS sequence"/>
</dbReference>
<organism evidence="3 5">
    <name type="scientific">Plasmodiophora brassicae</name>
    <name type="common">Clubroot disease agent</name>
    <dbReference type="NCBI Taxonomy" id="37360"/>
    <lineage>
        <taxon>Eukaryota</taxon>
        <taxon>Sar</taxon>
        <taxon>Rhizaria</taxon>
        <taxon>Endomyxa</taxon>
        <taxon>Phytomyxea</taxon>
        <taxon>Plasmodiophorida</taxon>
        <taxon>Plasmodiophoridae</taxon>
        <taxon>Plasmodiophora</taxon>
    </lineage>
</organism>
<keyword evidence="5" id="KW-1185">Reference proteome</keyword>
<dbReference type="InterPro" id="IPR040000">
    <property type="entry name" value="NOP9"/>
</dbReference>
<dbReference type="InterPro" id="IPR011989">
    <property type="entry name" value="ARM-like"/>
</dbReference>
<dbReference type="OrthoDB" id="9987665at2759"/>
<dbReference type="InterPro" id="IPR001313">
    <property type="entry name" value="Pumilio_RNA-bd_rpt"/>
</dbReference>
<dbReference type="Gene3D" id="1.25.10.10">
    <property type="entry name" value="Leucine-rich Repeat Variant"/>
    <property type="match status" value="3"/>
</dbReference>
<dbReference type="AlphaFoldDB" id="A0A0G4IR72"/>